<organism evidence="1 2">
    <name type="scientific">Savagea serpentis</name>
    <dbReference type="NCBI Taxonomy" id="2785297"/>
    <lineage>
        <taxon>Bacteria</taxon>
        <taxon>Bacillati</taxon>
        <taxon>Bacillota</taxon>
        <taxon>Bacilli</taxon>
        <taxon>Bacillales</taxon>
        <taxon>Caryophanaceae</taxon>
        <taxon>Savagea</taxon>
    </lineage>
</organism>
<accession>A0A8J7G335</accession>
<sequence length="50" mass="5682">MTQRIVQIFNDSSPKTCATCGTEIEELHNSYAEECEACSTIGFIFLHHLY</sequence>
<dbReference type="AlphaFoldDB" id="A0A8J7G335"/>
<gene>
    <name evidence="1" type="ORF">IRY55_08125</name>
</gene>
<proteinExistence type="predicted"/>
<dbReference type="Proteomes" id="UP000622653">
    <property type="component" value="Unassembled WGS sequence"/>
</dbReference>
<evidence type="ECO:0000313" key="1">
    <source>
        <dbReference type="EMBL" id="MBF4501325.1"/>
    </source>
</evidence>
<name>A0A8J7G335_9BACL</name>
<dbReference type="EMBL" id="JADKPV010000003">
    <property type="protein sequence ID" value="MBF4501325.1"/>
    <property type="molecule type" value="Genomic_DNA"/>
</dbReference>
<reference evidence="1" key="1">
    <citation type="submission" date="2020-11" db="EMBL/GenBank/DDBJ databases">
        <title>Multidrug resistant novel bacterium Savagea serpentis sp. nov., isolated from the scats of a vine snake (Ahaetulla nasuta).</title>
        <authorList>
            <person name="Venkata Ramana V."/>
            <person name="Vikas Patil S."/>
            <person name="Yogita Lugani V."/>
        </authorList>
    </citation>
    <scope>NUCLEOTIDE SEQUENCE</scope>
    <source>
        <strain evidence="1">SN6</strain>
    </source>
</reference>
<dbReference type="RefSeq" id="WP_194562805.1">
    <property type="nucleotide sequence ID" value="NZ_JADKPV010000003.1"/>
</dbReference>
<protein>
    <submittedName>
        <fullName evidence="1">YhfH family protein</fullName>
    </submittedName>
</protein>
<dbReference type="InterPro" id="IPR025432">
    <property type="entry name" value="YhfH-like"/>
</dbReference>
<evidence type="ECO:0000313" key="2">
    <source>
        <dbReference type="Proteomes" id="UP000622653"/>
    </source>
</evidence>
<comment type="caution">
    <text evidence="1">The sequence shown here is derived from an EMBL/GenBank/DDBJ whole genome shotgun (WGS) entry which is preliminary data.</text>
</comment>
<dbReference type="Pfam" id="PF14149">
    <property type="entry name" value="YhfH"/>
    <property type="match status" value="1"/>
</dbReference>
<keyword evidence="2" id="KW-1185">Reference proteome</keyword>